<dbReference type="GO" id="GO:0006508">
    <property type="term" value="P:proteolysis"/>
    <property type="evidence" value="ECO:0007669"/>
    <property type="project" value="UniProtKB-KW"/>
</dbReference>
<dbReference type="SUPFAM" id="SSF52096">
    <property type="entry name" value="ClpP/crotonase"/>
    <property type="match status" value="1"/>
</dbReference>
<evidence type="ECO:0000256" key="3">
    <source>
        <dbReference type="ARBA" id="ARBA00022801"/>
    </source>
</evidence>
<dbReference type="GO" id="GO:0004252">
    <property type="term" value="F:serine-type endopeptidase activity"/>
    <property type="evidence" value="ECO:0007669"/>
    <property type="project" value="UniProtKB-EC"/>
</dbReference>
<evidence type="ECO:0000256" key="4">
    <source>
        <dbReference type="ARBA" id="ARBA00022825"/>
    </source>
</evidence>
<proteinExistence type="inferred from homology"/>
<dbReference type="NCBIfam" id="TIGR00225">
    <property type="entry name" value="prc"/>
    <property type="match status" value="1"/>
</dbReference>
<dbReference type="Gene3D" id="3.90.226.10">
    <property type="entry name" value="2-enoyl-CoA Hydratase, Chain A, domain 1"/>
    <property type="match status" value="1"/>
</dbReference>
<dbReference type="InterPro" id="IPR055210">
    <property type="entry name" value="CtpA/B_N"/>
</dbReference>
<evidence type="ECO:0000259" key="8">
    <source>
        <dbReference type="PROSITE" id="PS50106"/>
    </source>
</evidence>
<feature type="domain" description="PDZ" evidence="8">
    <location>
        <begin position="83"/>
        <end position="151"/>
    </location>
</feature>
<dbReference type="SMART" id="SM00228">
    <property type="entry name" value="PDZ"/>
    <property type="match status" value="1"/>
</dbReference>
<reference evidence="9" key="1">
    <citation type="submission" date="2016-04" db="EMBL/GenBank/DDBJ databases">
        <authorList>
            <person name="Evans L.H."/>
            <person name="Alamgir A."/>
            <person name="Owens N."/>
            <person name="Weber N.D."/>
            <person name="Virtaneva K."/>
            <person name="Barbian K."/>
            <person name="Babar A."/>
            <person name="Rosenke K."/>
        </authorList>
    </citation>
    <scope>NUCLEOTIDE SEQUENCE</scope>
    <source>
        <strain evidence="9">86</strain>
    </source>
</reference>
<dbReference type="PANTHER" id="PTHR32060">
    <property type="entry name" value="TAIL-SPECIFIC PROTEASE"/>
    <property type="match status" value="1"/>
</dbReference>
<dbReference type="AlphaFoldDB" id="A0A212K0I8"/>
<evidence type="ECO:0000256" key="6">
    <source>
        <dbReference type="SAM" id="MobiDB-lite"/>
    </source>
</evidence>
<dbReference type="FunFam" id="3.90.226.10:FF:000029">
    <property type="entry name" value="Peptidase, S41 family"/>
    <property type="match status" value="1"/>
</dbReference>
<comment type="similarity">
    <text evidence="1 5">Belongs to the peptidase S41A family.</text>
</comment>
<evidence type="ECO:0000256" key="7">
    <source>
        <dbReference type="SAM" id="SignalP"/>
    </source>
</evidence>
<gene>
    <name evidence="9" type="primary">ctpA</name>
    <name evidence="9" type="ORF">KL86APRO_11947</name>
</gene>
<dbReference type="InterPro" id="IPR001478">
    <property type="entry name" value="PDZ"/>
</dbReference>
<keyword evidence="4 5" id="KW-0720">Serine protease</keyword>
<dbReference type="Pfam" id="PF03572">
    <property type="entry name" value="Peptidase_S41"/>
    <property type="match status" value="1"/>
</dbReference>
<feature type="region of interest" description="Disordered" evidence="6">
    <location>
        <begin position="381"/>
        <end position="413"/>
    </location>
</feature>
<dbReference type="InterPro" id="IPR036034">
    <property type="entry name" value="PDZ_sf"/>
</dbReference>
<evidence type="ECO:0000256" key="1">
    <source>
        <dbReference type="ARBA" id="ARBA00009179"/>
    </source>
</evidence>
<dbReference type="InterPro" id="IPR005151">
    <property type="entry name" value="Tail-specific_protease"/>
</dbReference>
<dbReference type="GO" id="GO:0007165">
    <property type="term" value="P:signal transduction"/>
    <property type="evidence" value="ECO:0007669"/>
    <property type="project" value="TreeGrafter"/>
</dbReference>
<feature type="signal peptide" evidence="7">
    <location>
        <begin position="1"/>
        <end position="26"/>
    </location>
</feature>
<dbReference type="CDD" id="cd06782">
    <property type="entry name" value="cpPDZ_CPP-like"/>
    <property type="match status" value="1"/>
</dbReference>
<dbReference type="InterPro" id="IPR029045">
    <property type="entry name" value="ClpP/crotonase-like_dom_sf"/>
</dbReference>
<dbReference type="Gene3D" id="3.30.750.44">
    <property type="match status" value="1"/>
</dbReference>
<accession>A0A212K0I8</accession>
<keyword evidence="2 5" id="KW-0645">Protease</keyword>
<protein>
    <submittedName>
        <fullName evidence="9">Carboxy-terminal-processing protease</fullName>
        <ecNumber evidence="9">3.4.21.102</ecNumber>
    </submittedName>
</protein>
<keyword evidence="3 5" id="KW-0378">Hydrolase</keyword>
<organism evidence="9">
    <name type="scientific">uncultured Alphaproteobacteria bacterium</name>
    <dbReference type="NCBI Taxonomy" id="91750"/>
    <lineage>
        <taxon>Bacteria</taxon>
        <taxon>Pseudomonadati</taxon>
        <taxon>Pseudomonadota</taxon>
        <taxon>Alphaproteobacteria</taxon>
        <taxon>environmental samples</taxon>
    </lineage>
</organism>
<dbReference type="Pfam" id="PF17820">
    <property type="entry name" value="PDZ_6"/>
    <property type="match status" value="1"/>
</dbReference>
<dbReference type="GO" id="GO:0030288">
    <property type="term" value="C:outer membrane-bounded periplasmic space"/>
    <property type="evidence" value="ECO:0007669"/>
    <property type="project" value="TreeGrafter"/>
</dbReference>
<dbReference type="EMBL" id="FLUO01000001">
    <property type="protein sequence ID" value="SBW05166.1"/>
    <property type="molecule type" value="Genomic_DNA"/>
</dbReference>
<dbReference type="InterPro" id="IPR004447">
    <property type="entry name" value="Peptidase_S41A"/>
</dbReference>
<dbReference type="PROSITE" id="PS50106">
    <property type="entry name" value="PDZ"/>
    <property type="match status" value="1"/>
</dbReference>
<dbReference type="CDD" id="cd07560">
    <property type="entry name" value="Peptidase_S41_CPP"/>
    <property type="match status" value="1"/>
</dbReference>
<evidence type="ECO:0000256" key="2">
    <source>
        <dbReference type="ARBA" id="ARBA00022670"/>
    </source>
</evidence>
<dbReference type="Pfam" id="PF22694">
    <property type="entry name" value="CtpB_N-like"/>
    <property type="match status" value="1"/>
</dbReference>
<name>A0A212K0I8_9PROT</name>
<dbReference type="PANTHER" id="PTHR32060:SF30">
    <property type="entry name" value="CARBOXY-TERMINAL PROCESSING PROTEASE CTPA"/>
    <property type="match status" value="1"/>
</dbReference>
<sequence length="440" mass="47247">MTRNSMIALGLGTLMLTFGAPSGAIARNDGSAYEYLNLFGDVFERVRRDYVDDVTDKQLIEAAISGMLLSLDPHSAYLDAESYADMQVDTKGEFGGLGIEVTMDAGLVKVISPIDDTPAAQAGIQAGDLITHLNHEAVLGLTLSEAVDKMRGPVGTDITITIRRGAKDTFDVTLKRAVVKIRSVRSRIEGDIGYLRITSFSEQTDANLRREIKSIREQKGKSLKGFVLDLRNNPGGLLDQAVAVADDFLDQGEILSTRSRDARETERYNASKGDVLDGMPLVVLINGGSASASEIVAGALQDQKRAILLGTKSFGKGSVQTIIPLRGHGAMKLTTARYYTPSGRSIQAVGIEPDIEVPAAKIEVIEAKNQMKEADYRNALDNGQEPKTRIVVPPPTAQPTTPSATDRDAAAAKAAAEDYQLQRALDLLKGLSLYASRSAP</sequence>
<evidence type="ECO:0000313" key="9">
    <source>
        <dbReference type="EMBL" id="SBW05166.1"/>
    </source>
</evidence>
<keyword evidence="7" id="KW-0732">Signal</keyword>
<dbReference type="SUPFAM" id="SSF50156">
    <property type="entry name" value="PDZ domain-like"/>
    <property type="match status" value="1"/>
</dbReference>
<feature type="chain" id="PRO_5012126096" evidence="7">
    <location>
        <begin position="27"/>
        <end position="440"/>
    </location>
</feature>
<dbReference type="Gene3D" id="2.30.42.10">
    <property type="match status" value="1"/>
</dbReference>
<evidence type="ECO:0000256" key="5">
    <source>
        <dbReference type="RuleBase" id="RU004404"/>
    </source>
</evidence>
<dbReference type="EC" id="3.4.21.102" evidence="9"/>
<dbReference type="FunFam" id="2.30.42.10:FF:000063">
    <property type="entry name" value="Peptidase, S41 family"/>
    <property type="match status" value="1"/>
</dbReference>
<dbReference type="InterPro" id="IPR041489">
    <property type="entry name" value="PDZ_6"/>
</dbReference>
<dbReference type="SMART" id="SM00245">
    <property type="entry name" value="TSPc"/>
    <property type="match status" value="1"/>
</dbReference>